<dbReference type="Proteomes" id="UP001141992">
    <property type="component" value="Unassembled WGS sequence"/>
</dbReference>
<proteinExistence type="predicted"/>
<accession>A0A9W5AD50</accession>
<dbReference type="EMBL" id="JAPZVI010000015">
    <property type="protein sequence ID" value="MCZ8403460.1"/>
    <property type="molecule type" value="Genomic_DNA"/>
</dbReference>
<evidence type="ECO:0000313" key="2">
    <source>
        <dbReference type="Proteomes" id="UP001141992"/>
    </source>
</evidence>
<dbReference type="NCBIfam" id="TIGR04141">
    <property type="entry name" value="TIGR04141 family sporadically distributed protein"/>
    <property type="match status" value="1"/>
</dbReference>
<organism evidence="1 2">
    <name type="scientific">Alcaligenes xylosoxydans xylosoxydans</name>
    <name type="common">Achromobacter xylosoxidans</name>
    <dbReference type="NCBI Taxonomy" id="85698"/>
    <lineage>
        <taxon>Bacteria</taxon>
        <taxon>Pseudomonadati</taxon>
        <taxon>Pseudomonadota</taxon>
        <taxon>Betaproteobacteria</taxon>
        <taxon>Burkholderiales</taxon>
        <taxon>Alcaligenaceae</taxon>
        <taxon>Achromobacter</taxon>
    </lineage>
</organism>
<name>A0A9W5AD50_ALCXX</name>
<reference evidence="1" key="1">
    <citation type="submission" date="2022-12" db="EMBL/GenBank/DDBJ databases">
        <authorList>
            <person name="Voronina O.L."/>
            <person name="Kunda M.S."/>
            <person name="Ryzhova N."/>
            <person name="Aksenova E.I."/>
        </authorList>
    </citation>
    <scope>NUCLEOTIDE SEQUENCE</scope>
    <source>
        <strain evidence="1">SCCH136:Ach223948</strain>
    </source>
</reference>
<dbReference type="Pfam" id="PF19614">
    <property type="entry name" value="DUF6119"/>
    <property type="match status" value="1"/>
</dbReference>
<dbReference type="RefSeq" id="WP_054439152.1">
    <property type="nucleotide sequence ID" value="NZ_CYTI01000008.1"/>
</dbReference>
<gene>
    <name evidence="1" type="ORF">O9570_18550</name>
</gene>
<dbReference type="AlphaFoldDB" id="A0A9W5AD50"/>
<comment type="caution">
    <text evidence="1">The sequence shown here is derived from an EMBL/GenBank/DDBJ whole genome shotgun (WGS) entry which is preliminary data.</text>
</comment>
<evidence type="ECO:0000313" key="1">
    <source>
        <dbReference type="EMBL" id="MCZ8403460.1"/>
    </source>
</evidence>
<sequence>MSKEKQRKEKLSIYLAKESINNVEALIKTEDAKDPVFIDVAESKVVLYVKREIPRPPPPWTKLFSNAAELPESLFGSTQNVGAVAVFERETRFYLLTFGSGYHLVKTEHVERDFGLRVTLTSVDPDKLRSVDKASYDHNPLNSRTQSSTEVDIFELQMDSELELLYAVTGVSRVPMFGSHVTGRDAFTIAVDTDLAGIPAILDEALKRYISPLPPEFEWVDNIRRVKDAELIAVLDSCLDDELIRPASAVIWLGEPEVVDWEAQIGYSFDQYQNTLRHVVLRLDDLVSYLNSHNRPVNVETLKTQLIHINNSEYQSTRCWSAYRCLYVELALGNERYMLRNGVWFQAEPDFVAKVDSYLAGIEIYPFDFPIYAFDREEDYNDALAANDGEFSLMDKKNTKLGGRYDKIEFCDLIRNGTDLIHVKYYRSSGTLSHLFAQGFVAAEAFMKDEDFRCKLNEKLPASIKLPNPEIRPQAAGYTIVYAIATTKTLPTELPFFSKVTLRNALKTLRALDYKVHLAKIDVDPALIVKKRCKPKKATRRP</sequence>
<dbReference type="InterPro" id="IPR026487">
    <property type="entry name" value="CHP04141"/>
</dbReference>
<protein>
    <submittedName>
        <fullName evidence="1">TIGR04141 family sporadically distributed protein</fullName>
    </submittedName>
</protein>